<dbReference type="PANTHER" id="PTHR30121">
    <property type="entry name" value="UNCHARACTERIZED PROTEIN YJGR-RELATED"/>
    <property type="match status" value="1"/>
</dbReference>
<evidence type="ECO:0000259" key="3">
    <source>
        <dbReference type="Pfam" id="PF19044"/>
    </source>
</evidence>
<feature type="domain" description="TraG P-loop" evidence="3">
    <location>
        <begin position="430"/>
        <end position="719"/>
    </location>
</feature>
<dbReference type="PANTHER" id="PTHR30121:SF6">
    <property type="entry name" value="SLR6007 PROTEIN"/>
    <property type="match status" value="1"/>
</dbReference>
<organism evidence="4 5">
    <name type="scientific">Taylorella equigenitalis (strain MCE9)</name>
    <dbReference type="NCBI Taxonomy" id="937774"/>
    <lineage>
        <taxon>Bacteria</taxon>
        <taxon>Pseudomonadati</taxon>
        <taxon>Pseudomonadota</taxon>
        <taxon>Betaproteobacteria</taxon>
        <taxon>Burkholderiales</taxon>
        <taxon>Alcaligenaceae</taxon>
        <taxon>Taylorella</taxon>
    </lineage>
</organism>
<evidence type="ECO:0000259" key="2">
    <source>
        <dbReference type="Pfam" id="PF03135"/>
    </source>
</evidence>
<dbReference type="GO" id="GO:0005524">
    <property type="term" value="F:ATP binding"/>
    <property type="evidence" value="ECO:0007669"/>
    <property type="project" value="InterPro"/>
</dbReference>
<dbReference type="KEGG" id="teq:TEQUI_0119"/>
<gene>
    <name evidence="4" type="ordered locus">TEQUI_0119</name>
</gene>
<dbReference type="Pfam" id="PF03135">
    <property type="entry name" value="CagE_TrbE_VirB"/>
    <property type="match status" value="1"/>
</dbReference>
<evidence type="ECO:0000256" key="1">
    <source>
        <dbReference type="ARBA" id="ARBA00006512"/>
    </source>
</evidence>
<name>A0A654KFB7_TAYEM</name>
<sequence>MITADWLKNILNKQTAHVDYLPKISHHVTPELISYEDGYLAWVIQVDGMPFESQNNSHIITHFEQLNNLLTAIGKTTGNRLALWTTLQRKKRQFEREYSVDNLFTNEFLSKYVEKFKESSYFSNYFYITGVLKIDDIDEGIKEANELIALMLNGLQAYTPTLLKAYTEEDVMFSEIWEFFATLINYKHEQIPETHISQKNVIGNTDLHFGTDVCQLRTQSETLYCVSFDLKDFGISKPKILVDILNLPFEFTLTQSFVFVNSAEMQGVIDKQLNNLVSAGDLAIHQQEELLYGKGFLSAGELMFGEYHSCLVVYGESPSVASQNGSKAVSRFLNAGGFRFTKAGLSAPATYFSQIPKSPLRPRKYPKTTQNLATTFGMHNYSAGKEIGNPIGDGTAIMPLKTVSNTIYDFNFHYSNVNEDNLGDKIAGHTLILGATGTGKTTLETSLLTFTNRFNPYLFVMDLDEGMKIFLSALGGTYFTFEEGKPTGLNPFQIEDTPANREFLYTLVGVCGRNVDGTVTADEEGQIKLAVDTLFNIIDFENRNFSTLLQSIPYQNENPNSLRTRLSKWCRSTDGRFSWCLDNETNIFNHHEFTKIGFDLTDILQDKYPPTEPVLLYLFYLRSLMMERVAKEDGILCTVIEEFWYPLRFSTTSELILKMLKTDRKLGGWCVLTSQSPEDAITSDIFPAIVQQTPTKVFLPNPDAVYEGRYEFVGITRKEFDELVKLSLDSRTFLVKQSKQSAFAKLDLYGFSDEMAVLSGNSANNELLDEIIKRVDSKNPDVWYPIFKETINERRKAKKLI</sequence>
<dbReference type="InterPro" id="IPR027417">
    <property type="entry name" value="P-loop_NTPase"/>
</dbReference>
<feature type="domain" description="CagE TrbE VirB component of type IV transporter system central" evidence="2">
    <location>
        <begin position="162"/>
        <end position="357"/>
    </location>
</feature>
<dbReference type="Pfam" id="PF19044">
    <property type="entry name" value="P-loop_TraG"/>
    <property type="match status" value="1"/>
</dbReference>
<evidence type="ECO:0000313" key="5">
    <source>
        <dbReference type="Proteomes" id="UP000007472"/>
    </source>
</evidence>
<proteinExistence type="inferred from homology"/>
<dbReference type="InterPro" id="IPR043964">
    <property type="entry name" value="P-loop_TraG"/>
</dbReference>
<comment type="similarity">
    <text evidence="1">Belongs to the TrbE/VirB4 family.</text>
</comment>
<reference evidence="4 5" key="1">
    <citation type="journal article" date="2011" name="J. Bacteriol.">
        <title>Genome sequence of Taylorella equigenitalis MCE9, the causative agent of contagious equine metritis.</title>
        <authorList>
            <person name="Hebert L."/>
            <person name="Moumen B."/>
            <person name="Duquesne F."/>
            <person name="Breuil M.F."/>
            <person name="Laugier C."/>
            <person name="Batto J.M."/>
            <person name="Renault P."/>
            <person name="Petry S."/>
        </authorList>
    </citation>
    <scope>NUCLEOTIDE SEQUENCE [LARGE SCALE GENOMIC DNA]</scope>
    <source>
        <strain evidence="4 5">MCE9</strain>
    </source>
</reference>
<evidence type="ECO:0000313" key="4">
    <source>
        <dbReference type="EMBL" id="ADU91075.1"/>
    </source>
</evidence>
<dbReference type="Proteomes" id="UP000007472">
    <property type="component" value="Chromosome"/>
</dbReference>
<dbReference type="SUPFAM" id="SSF52540">
    <property type="entry name" value="P-loop containing nucleoside triphosphate hydrolases"/>
    <property type="match status" value="1"/>
</dbReference>
<dbReference type="InterPro" id="IPR051162">
    <property type="entry name" value="T4SS_component"/>
</dbReference>
<protein>
    <submittedName>
        <fullName evidence="4">VirB4 ATPase like protein</fullName>
    </submittedName>
</protein>
<dbReference type="EMBL" id="CP002456">
    <property type="protein sequence ID" value="ADU91075.1"/>
    <property type="molecule type" value="Genomic_DNA"/>
</dbReference>
<dbReference type="AlphaFoldDB" id="A0A654KFB7"/>
<dbReference type="InterPro" id="IPR018145">
    <property type="entry name" value="CagE_TrbE_VirB_cntrl_dom"/>
</dbReference>
<dbReference type="Gene3D" id="3.40.50.300">
    <property type="entry name" value="P-loop containing nucleotide triphosphate hydrolases"/>
    <property type="match status" value="1"/>
</dbReference>
<accession>A0A654KFB7</accession>